<reference evidence="2" key="2">
    <citation type="submission" date="2025-08" db="UniProtKB">
        <authorList>
            <consortium name="Ensembl"/>
        </authorList>
    </citation>
    <scope>IDENTIFICATION</scope>
</reference>
<sequence length="53" mass="6039">MQWTPTLQGLPLGVDYFEKLNPDFLLEIVKEYIELCPAKSTSQGQPPVPQLQH</sequence>
<protein>
    <recommendedName>
        <fullName evidence="1">Tetratricopeptide repeat protein 21A/21B second ARM domain-containing protein</fullName>
    </recommendedName>
</protein>
<dbReference type="Pfam" id="PF25060">
    <property type="entry name" value="ARM_TT21_2nd"/>
    <property type="match status" value="1"/>
</dbReference>
<evidence type="ECO:0000313" key="3">
    <source>
        <dbReference type="Proteomes" id="UP000314982"/>
    </source>
</evidence>
<dbReference type="InterPro" id="IPR056832">
    <property type="entry name" value="ARM_TT21_2nd"/>
</dbReference>
<feature type="domain" description="Tetratricopeptide repeat protein 21A/21B second ARM" evidence="1">
    <location>
        <begin position="6"/>
        <end position="46"/>
    </location>
</feature>
<dbReference type="Ensembl" id="ENSHHUT00000003193.1">
    <property type="protein sequence ID" value="ENSHHUP00000003085.1"/>
    <property type="gene ID" value="ENSHHUG00000001952.1"/>
</dbReference>
<proteinExistence type="predicted"/>
<accession>A0A4W5JY47</accession>
<reference evidence="3" key="1">
    <citation type="submission" date="2018-06" db="EMBL/GenBank/DDBJ databases">
        <title>Genome assembly of Danube salmon.</title>
        <authorList>
            <person name="Macqueen D.J."/>
            <person name="Gundappa M.K."/>
        </authorList>
    </citation>
    <scope>NUCLEOTIDE SEQUENCE [LARGE SCALE GENOMIC DNA]</scope>
</reference>
<dbReference type="AlphaFoldDB" id="A0A4W5JY47"/>
<evidence type="ECO:0000259" key="1">
    <source>
        <dbReference type="Pfam" id="PF25060"/>
    </source>
</evidence>
<dbReference type="Proteomes" id="UP000314982">
    <property type="component" value="Unassembled WGS sequence"/>
</dbReference>
<reference evidence="2" key="3">
    <citation type="submission" date="2025-09" db="UniProtKB">
        <authorList>
            <consortium name="Ensembl"/>
        </authorList>
    </citation>
    <scope>IDENTIFICATION</scope>
</reference>
<evidence type="ECO:0000313" key="2">
    <source>
        <dbReference type="Ensembl" id="ENSHHUP00000003085.1"/>
    </source>
</evidence>
<dbReference type="STRING" id="62062.ENSHHUP00000003085"/>
<organism evidence="2 3">
    <name type="scientific">Hucho hucho</name>
    <name type="common">huchen</name>
    <dbReference type="NCBI Taxonomy" id="62062"/>
    <lineage>
        <taxon>Eukaryota</taxon>
        <taxon>Metazoa</taxon>
        <taxon>Chordata</taxon>
        <taxon>Craniata</taxon>
        <taxon>Vertebrata</taxon>
        <taxon>Euteleostomi</taxon>
        <taxon>Actinopterygii</taxon>
        <taxon>Neopterygii</taxon>
        <taxon>Teleostei</taxon>
        <taxon>Protacanthopterygii</taxon>
        <taxon>Salmoniformes</taxon>
        <taxon>Salmonidae</taxon>
        <taxon>Salmoninae</taxon>
        <taxon>Hucho</taxon>
    </lineage>
</organism>
<name>A0A4W5JY47_9TELE</name>
<keyword evidence="3" id="KW-1185">Reference proteome</keyword>